<dbReference type="InterPro" id="IPR013103">
    <property type="entry name" value="RVT_2"/>
</dbReference>
<organism evidence="4 5">
    <name type="scientific">Arthrobotrys flagrans</name>
    <name type="common">Nematode-trapping fungus</name>
    <name type="synonym">Trichothecium flagrans</name>
    <dbReference type="NCBI Taxonomy" id="97331"/>
    <lineage>
        <taxon>Eukaryota</taxon>
        <taxon>Fungi</taxon>
        <taxon>Dikarya</taxon>
        <taxon>Ascomycota</taxon>
        <taxon>Pezizomycotina</taxon>
        <taxon>Orbiliomycetes</taxon>
        <taxon>Orbiliales</taxon>
        <taxon>Orbiliaceae</taxon>
        <taxon>Arthrobotrys</taxon>
    </lineage>
</organism>
<dbReference type="EMBL" id="SAEB01000004">
    <property type="protein sequence ID" value="RVD87171.1"/>
    <property type="molecule type" value="Genomic_DNA"/>
</dbReference>
<dbReference type="InterPro" id="IPR012337">
    <property type="entry name" value="RNaseH-like_sf"/>
</dbReference>
<dbReference type="InterPro" id="IPR043502">
    <property type="entry name" value="DNA/RNA_pol_sf"/>
</dbReference>
<evidence type="ECO:0000313" key="5">
    <source>
        <dbReference type="Proteomes" id="UP000283090"/>
    </source>
</evidence>
<dbReference type="STRING" id="97331.A0A437A7N2"/>
<dbReference type="InterPro" id="IPR057670">
    <property type="entry name" value="SH3_retrovirus"/>
</dbReference>
<reference evidence="4 5" key="1">
    <citation type="submission" date="2019-01" db="EMBL/GenBank/DDBJ databases">
        <title>Intercellular communication is required for trap formation in the nematode-trapping fungus Duddingtonia flagrans.</title>
        <authorList>
            <person name="Youssar L."/>
            <person name="Wernet V."/>
            <person name="Hensel N."/>
            <person name="Hildebrandt H.-G."/>
            <person name="Fischer R."/>
        </authorList>
    </citation>
    <scope>NUCLEOTIDE SEQUENCE [LARGE SCALE GENOMIC DNA]</scope>
    <source>
        <strain evidence="4 5">CBS H-5679</strain>
    </source>
</reference>
<gene>
    <name evidence="4" type="ORF">DFL_003139</name>
</gene>
<dbReference type="GeneID" id="93585450"/>
<dbReference type="SUPFAM" id="SSF56672">
    <property type="entry name" value="DNA/RNA polymerases"/>
    <property type="match status" value="1"/>
</dbReference>
<accession>A0A437A7N2</accession>
<dbReference type="PANTHER" id="PTHR11439:SF440">
    <property type="entry name" value="INTEGRASE CATALYTIC DOMAIN-CONTAINING PROTEIN"/>
    <property type="match status" value="1"/>
</dbReference>
<dbReference type="SUPFAM" id="SSF53098">
    <property type="entry name" value="Ribonuclease H-like"/>
    <property type="match status" value="1"/>
</dbReference>
<dbReference type="Gene3D" id="3.30.420.10">
    <property type="entry name" value="Ribonuclease H-like superfamily/Ribonuclease H"/>
    <property type="match status" value="1"/>
</dbReference>
<evidence type="ECO:0000256" key="1">
    <source>
        <dbReference type="ARBA" id="ARBA00022884"/>
    </source>
</evidence>
<dbReference type="RefSeq" id="XP_067492715.1">
    <property type="nucleotide sequence ID" value="XM_067632033.1"/>
</dbReference>
<dbReference type="Pfam" id="PF25597">
    <property type="entry name" value="SH3_retrovirus"/>
    <property type="match status" value="1"/>
</dbReference>
<evidence type="ECO:0000256" key="2">
    <source>
        <dbReference type="SAM" id="MobiDB-lite"/>
    </source>
</evidence>
<dbReference type="GO" id="GO:0015074">
    <property type="term" value="P:DNA integration"/>
    <property type="evidence" value="ECO:0007669"/>
    <property type="project" value="InterPro"/>
</dbReference>
<feature type="region of interest" description="Disordered" evidence="2">
    <location>
        <begin position="93"/>
        <end position="113"/>
    </location>
</feature>
<dbReference type="PANTHER" id="PTHR11439">
    <property type="entry name" value="GAG-POL-RELATED RETROTRANSPOSON"/>
    <property type="match status" value="1"/>
</dbReference>
<dbReference type="OrthoDB" id="3799035at2759"/>
<keyword evidence="1" id="KW-0694">RNA-binding</keyword>
<feature type="domain" description="Integrase catalytic" evidence="3">
    <location>
        <begin position="1"/>
        <end position="111"/>
    </location>
</feature>
<dbReference type="GO" id="GO:0003723">
    <property type="term" value="F:RNA binding"/>
    <property type="evidence" value="ECO:0007669"/>
    <property type="project" value="UniProtKB-KW"/>
</dbReference>
<sequence>MMEHKYDRQSRVMAIRLDNAKEFIQKEVQTFCAEYGIEIKSSALYAHEQNGTAERAIRTLRELAAAILIESGLPEVFWQEALSTACFTSNRLVPPKRKGEQTPKSSEEQLNGNPVDYTRMHPFGCLVYVTVPKEKRKKILSQHRAWKGIFLGYTRTLKQYRVWNISKKYVSIVRDVVFVDSSAPARESYKACFPDSSYWKKPYVASAPLVPILPDPQDIELQDKLNVREIYDDNQRHIGTMLPEGQPARKPNFMVVVNTLPAQQQGKPDNPIIVDETIDDETAKAGQVEEQAALRRSGRLREIEKVRTLRTAIAQSSKVRYLQHARAIEVTAFVTAEDASIDLDLPQSYDEAIASKEKEGWLAAIQREMESLTDNKTWTALSEVPHGIKPMNTRWVFIRKRTDSGILHKARLVVKGYEQRYGIHYTETYALVVNLRTVRALLVIAAILDLEVHQLDVKTAFLNASLPLQERTPIALPAGYKAPTGVVALLLLKSLYGLKQAPYLWNEDLNNTLTGEEFPYKMTRSEVDECLYFCKGMIIVTYVDDFLIFSKDIIMIQQTKAYLMKMYEIKDMGEAKRFLGLRIRRNRTSRTLQIDQEEYCKSILDRFSMLNSKSRQTPMDPDVRLSKDASWPALNEEDHEIYRSMVGSLNYAVQGSRPDLAYTVAKLGQYAHAPTEEHWKVVIWAYQYLSATYRQSLHYNSKMVDEKDLPLLLEGYSDSDWAQTYGPEDIARKSTSGYVYLLGGSIISWSSKLQSVIAKSSTEAEVIAFNHAGTEGIWLRKLLSSILVSLQPQTTLPLPPTVLYMDNTAAITVNTTGGNQQKTKHYDLQYFWIREKIRNGTFRLEHRGSKELLADALTKSLPASSHNYHFTRMGLLD</sequence>
<comment type="caution">
    <text evidence="4">The sequence shown here is derived from an EMBL/GenBank/DDBJ whole genome shotgun (WGS) entry which is preliminary data.</text>
</comment>
<protein>
    <recommendedName>
        <fullName evidence="3">Integrase catalytic domain-containing protein</fullName>
    </recommendedName>
</protein>
<dbReference type="Proteomes" id="UP000283090">
    <property type="component" value="Unassembled WGS sequence"/>
</dbReference>
<dbReference type="PROSITE" id="PS50994">
    <property type="entry name" value="INTEGRASE"/>
    <property type="match status" value="1"/>
</dbReference>
<dbReference type="AlphaFoldDB" id="A0A437A7N2"/>
<evidence type="ECO:0000259" key="3">
    <source>
        <dbReference type="PROSITE" id="PS50994"/>
    </source>
</evidence>
<dbReference type="InterPro" id="IPR036397">
    <property type="entry name" value="RNaseH_sf"/>
</dbReference>
<feature type="compositionally biased region" description="Basic and acidic residues" evidence="2">
    <location>
        <begin position="97"/>
        <end position="107"/>
    </location>
</feature>
<dbReference type="InterPro" id="IPR001584">
    <property type="entry name" value="Integrase_cat-core"/>
</dbReference>
<dbReference type="CDD" id="cd09272">
    <property type="entry name" value="RNase_HI_RT_Ty1"/>
    <property type="match status" value="1"/>
</dbReference>
<proteinExistence type="predicted"/>
<dbReference type="Pfam" id="PF07727">
    <property type="entry name" value="RVT_2"/>
    <property type="match status" value="1"/>
</dbReference>
<dbReference type="VEuPathDB" id="FungiDB:DFL_003139"/>
<name>A0A437A7N2_ARTFL</name>
<dbReference type="GO" id="GO:0005634">
    <property type="term" value="C:nucleus"/>
    <property type="evidence" value="ECO:0007669"/>
    <property type="project" value="UniProtKB-ARBA"/>
</dbReference>
<keyword evidence="5" id="KW-1185">Reference proteome</keyword>
<evidence type="ECO:0000313" key="4">
    <source>
        <dbReference type="EMBL" id="RVD87171.1"/>
    </source>
</evidence>